<protein>
    <recommendedName>
        <fullName evidence="1">Arrestin-like N-terminal domain-containing protein</fullName>
    </recommendedName>
</protein>
<dbReference type="InterPro" id="IPR014752">
    <property type="entry name" value="Arrestin-like_C"/>
</dbReference>
<dbReference type="GO" id="GO:0070086">
    <property type="term" value="P:ubiquitin-dependent endocytosis"/>
    <property type="evidence" value="ECO:0007669"/>
    <property type="project" value="TreeGrafter"/>
</dbReference>
<dbReference type="PANTHER" id="PTHR11188">
    <property type="entry name" value="ARRESTIN DOMAIN CONTAINING PROTEIN"/>
    <property type="match status" value="1"/>
</dbReference>
<dbReference type="PANTHER" id="PTHR11188:SF17">
    <property type="entry name" value="FI21816P1"/>
    <property type="match status" value="1"/>
</dbReference>
<evidence type="ECO:0000259" key="1">
    <source>
        <dbReference type="Pfam" id="PF00339"/>
    </source>
</evidence>
<dbReference type="GO" id="GO:0031625">
    <property type="term" value="F:ubiquitin protein ligase binding"/>
    <property type="evidence" value="ECO:0007669"/>
    <property type="project" value="TreeGrafter"/>
</dbReference>
<accession>A0A1E4RM37</accession>
<dbReference type="SUPFAM" id="SSF81296">
    <property type="entry name" value="E set domains"/>
    <property type="match status" value="1"/>
</dbReference>
<feature type="domain" description="Arrestin-like N-terminal" evidence="1">
    <location>
        <begin position="7"/>
        <end position="148"/>
    </location>
</feature>
<keyword evidence="3" id="KW-1185">Reference proteome</keyword>
<sequence>MKPVSLEIILKDDKRKYTTGDVITGTVVATITKRAEIEEIIVRFQGSSIAQNHRVMDFTESSTTKLLSMMMPPELFFQTPIKVHPSPELGFNRLILGEGTYRYDFSIPLPDDGSGIKLPPSFTHKKIDSLGIIQYDIKAIAYKTSGFIKTVNFSKNIDFCPFESTLEVDSSQLLDRSGLSLPKFETCNTSLKFGSFESINSNLFKKLVSHKSIKIPFELGVSFEHGNSFQTEKGITTRFIMSKVNLKSQISTYLGIPIAPEAIRSITFGNSADSKEEFRQDQAKINITHIYIMLQSFVRLKTELPSTESHKKWVLRDEKCDYQLNLNDFTSEEYRGNGDIYKKISPEIDHLANLASFHILDLPAQLFDCELPEDTIPTFSSEKIDYNYQLSVVLKTRVYPGGYSDKLGFTSNVIVRNNDSNPHPPDYKP</sequence>
<dbReference type="EMBL" id="KV454539">
    <property type="protein sequence ID" value="ODV68306.1"/>
    <property type="molecule type" value="Genomic_DNA"/>
</dbReference>
<dbReference type="RefSeq" id="XP_020077373.1">
    <property type="nucleotide sequence ID" value="XM_020220005.1"/>
</dbReference>
<name>A0A1E4RM37_9ASCO</name>
<dbReference type="OrthoDB" id="3365616at2759"/>
<dbReference type="InterPro" id="IPR050357">
    <property type="entry name" value="Arrestin_domain-protein"/>
</dbReference>
<reference evidence="3" key="1">
    <citation type="submission" date="2016-05" db="EMBL/GenBank/DDBJ databases">
        <title>Comparative genomics of biotechnologically important yeasts.</title>
        <authorList>
            <consortium name="DOE Joint Genome Institute"/>
            <person name="Riley R."/>
            <person name="Haridas S."/>
            <person name="Wolfe K.H."/>
            <person name="Lopes M.R."/>
            <person name="Hittinger C.T."/>
            <person name="Goker M."/>
            <person name="Salamov A."/>
            <person name="Wisecaver J."/>
            <person name="Long T.M."/>
            <person name="Aerts A.L."/>
            <person name="Barry K."/>
            <person name="Choi C."/>
            <person name="Clum A."/>
            <person name="Coughlan A.Y."/>
            <person name="Deshpande S."/>
            <person name="Douglass A.P."/>
            <person name="Hanson S.J."/>
            <person name="Klenk H.-P."/>
            <person name="Labutti K."/>
            <person name="Lapidus A."/>
            <person name="Lindquist E."/>
            <person name="Lipzen A."/>
            <person name="Meier-Kolthoff J.P."/>
            <person name="Ohm R.A."/>
            <person name="Otillar R.P."/>
            <person name="Pangilinan J."/>
            <person name="Peng Y."/>
            <person name="Rokas A."/>
            <person name="Rosa C.A."/>
            <person name="Scheuner C."/>
            <person name="Sibirny A.A."/>
            <person name="Slot J.C."/>
            <person name="Stielow J.B."/>
            <person name="Sun H."/>
            <person name="Kurtzman C.P."/>
            <person name="Blackwell M."/>
            <person name="Grigoriev I.V."/>
            <person name="Jeffries T.W."/>
        </authorList>
    </citation>
    <scope>NUCLEOTIDE SEQUENCE [LARGE SCALE GENOMIC DNA]</scope>
    <source>
        <strain evidence="3">NRRL Y-1933</strain>
    </source>
</reference>
<dbReference type="Pfam" id="PF00339">
    <property type="entry name" value="Arrestin_N"/>
    <property type="match status" value="1"/>
</dbReference>
<organism evidence="2 3">
    <name type="scientific">Hyphopichia burtonii NRRL Y-1933</name>
    <dbReference type="NCBI Taxonomy" id="984485"/>
    <lineage>
        <taxon>Eukaryota</taxon>
        <taxon>Fungi</taxon>
        <taxon>Dikarya</taxon>
        <taxon>Ascomycota</taxon>
        <taxon>Saccharomycotina</taxon>
        <taxon>Pichiomycetes</taxon>
        <taxon>Debaryomycetaceae</taxon>
        <taxon>Hyphopichia</taxon>
    </lineage>
</organism>
<evidence type="ECO:0000313" key="3">
    <source>
        <dbReference type="Proteomes" id="UP000095085"/>
    </source>
</evidence>
<dbReference type="InterPro" id="IPR011021">
    <property type="entry name" value="Arrestin-like_N"/>
</dbReference>
<dbReference type="GO" id="GO:0030674">
    <property type="term" value="F:protein-macromolecule adaptor activity"/>
    <property type="evidence" value="ECO:0007669"/>
    <property type="project" value="TreeGrafter"/>
</dbReference>
<dbReference type="AlphaFoldDB" id="A0A1E4RM37"/>
<proteinExistence type="predicted"/>
<gene>
    <name evidence="2" type="ORF">HYPBUDRAFT_146898</name>
</gene>
<dbReference type="GeneID" id="30994555"/>
<evidence type="ECO:0000313" key="2">
    <source>
        <dbReference type="EMBL" id="ODV68306.1"/>
    </source>
</evidence>
<dbReference type="GO" id="GO:0005886">
    <property type="term" value="C:plasma membrane"/>
    <property type="evidence" value="ECO:0007669"/>
    <property type="project" value="TreeGrafter"/>
</dbReference>
<dbReference type="STRING" id="984485.A0A1E4RM37"/>
<dbReference type="GO" id="GO:0005829">
    <property type="term" value="C:cytosol"/>
    <property type="evidence" value="ECO:0007669"/>
    <property type="project" value="TreeGrafter"/>
</dbReference>
<dbReference type="Gene3D" id="2.60.40.640">
    <property type="match status" value="1"/>
</dbReference>
<dbReference type="InterPro" id="IPR014756">
    <property type="entry name" value="Ig_E-set"/>
</dbReference>
<dbReference type="Proteomes" id="UP000095085">
    <property type="component" value="Unassembled WGS sequence"/>
</dbReference>